<keyword evidence="5 6" id="KW-0472">Membrane</keyword>
<organism evidence="9 11">
    <name type="scientific">Thermoproteota archaeon</name>
    <dbReference type="NCBI Taxonomy" id="2056631"/>
    <lineage>
        <taxon>Archaea</taxon>
        <taxon>Thermoproteota</taxon>
    </lineage>
</organism>
<feature type="transmembrane region" description="Helical" evidence="6">
    <location>
        <begin position="426"/>
        <end position="444"/>
    </location>
</feature>
<feature type="transmembrane region" description="Helical" evidence="6">
    <location>
        <begin position="160"/>
        <end position="182"/>
    </location>
</feature>
<dbReference type="EMBL" id="RXIH01000002">
    <property type="protein sequence ID" value="RZN57744.1"/>
    <property type="molecule type" value="Genomic_DNA"/>
</dbReference>
<evidence type="ECO:0000256" key="5">
    <source>
        <dbReference type="ARBA" id="ARBA00023136"/>
    </source>
</evidence>
<evidence type="ECO:0000313" key="11">
    <source>
        <dbReference type="Proteomes" id="UP000317265"/>
    </source>
</evidence>
<feature type="transmembrane region" description="Helical" evidence="6">
    <location>
        <begin position="189"/>
        <end position="211"/>
    </location>
</feature>
<feature type="transmembrane region" description="Helical" evidence="6">
    <location>
        <begin position="217"/>
        <end position="236"/>
    </location>
</feature>
<feature type="transmembrane region" description="Helical" evidence="6">
    <location>
        <begin position="450"/>
        <end position="470"/>
    </location>
</feature>
<name>A0A523BHR8_9CREN</name>
<feature type="transmembrane region" description="Helical" evidence="6">
    <location>
        <begin position="243"/>
        <end position="264"/>
    </location>
</feature>
<comment type="subcellular location">
    <subcellularLocation>
        <location evidence="1">Cell membrane</location>
        <topology evidence="1">Multi-pass membrane protein</topology>
    </subcellularLocation>
</comment>
<dbReference type="GO" id="GO:0005886">
    <property type="term" value="C:plasma membrane"/>
    <property type="evidence" value="ECO:0007669"/>
    <property type="project" value="UniProtKB-SubCell"/>
</dbReference>
<dbReference type="InterPro" id="IPR051605">
    <property type="entry name" value="CstA"/>
</dbReference>
<keyword evidence="4 6" id="KW-1133">Transmembrane helix</keyword>
<dbReference type="InterPro" id="IPR003706">
    <property type="entry name" value="CstA_N"/>
</dbReference>
<feature type="transmembrane region" description="Helical" evidence="6">
    <location>
        <begin position="380"/>
        <end position="398"/>
    </location>
</feature>
<feature type="transmembrane region" description="Helical" evidence="6">
    <location>
        <begin position="512"/>
        <end position="531"/>
    </location>
</feature>
<comment type="caution">
    <text evidence="9">The sequence shown here is derived from an EMBL/GenBank/DDBJ whole genome shotgun (WGS) entry which is preliminary data.</text>
</comment>
<keyword evidence="2" id="KW-1003">Cell membrane</keyword>
<feature type="transmembrane region" description="Helical" evidence="6">
    <location>
        <begin position="132"/>
        <end position="154"/>
    </location>
</feature>
<evidence type="ECO:0000256" key="2">
    <source>
        <dbReference type="ARBA" id="ARBA00022475"/>
    </source>
</evidence>
<dbReference type="AlphaFoldDB" id="A0A523BHR8"/>
<accession>A0A523BHR8</accession>
<dbReference type="EMBL" id="QNVI01000003">
    <property type="protein sequence ID" value="TDA40467.1"/>
    <property type="molecule type" value="Genomic_DNA"/>
</dbReference>
<sequence>MQMTTAYLVIIGLAFWLFGIFVISKKLEKAYFTPDPKRRTPAVAFRDDFDFYPANPYSLFGDHWAAVAGGAPLSGGVAIAQWGWASGILYVLPVNILLGSVHDYATGFVAMRQRGQTLSEVSYRWITPLSGILFVFLGYIAIVSFCAAFVKLVIVGTTGFPALFIPVILLGVIGPPSGYLLYKKGWPVWLVGIIQYVIFLIALYVGLMYPVRLPVEFWYLFLAIIGILAACLPNWLYSEPANFMMFLYMVTGVVLLFLGALVSNMPVQFPALIFYDPKLTPSGWFYPGITMMVSCGALTGMHVYWIGAYTCKRFPEEKWVRIIGYGGEVLESVGLWTAFLAMLVLPVTEFLPALKAGWTVAYGKGFAKIVGTILPLPVDILIMLGMWVALVFIISTYYSGFRNMRVLGLEFVQLVTKRKITKHVEASRWIAAIVTALIVIGLAVSAGYLYVWALFPILSTSLAVFSFIIVGEWCRLHGKNPIYWRIAMLVTLCGISLPAAIYGAWWNFMAGGYIPGVVSLMAAIITLIYVAEWARKRWRRGYTPEEREQFLKFEEF</sequence>
<dbReference type="GO" id="GO:0009267">
    <property type="term" value="P:cellular response to starvation"/>
    <property type="evidence" value="ECO:0007669"/>
    <property type="project" value="InterPro"/>
</dbReference>
<evidence type="ECO:0000313" key="8">
    <source>
        <dbReference type="EMBL" id="RZN57744.1"/>
    </source>
</evidence>
<evidence type="ECO:0000313" key="9">
    <source>
        <dbReference type="EMBL" id="TDA40467.1"/>
    </source>
</evidence>
<evidence type="ECO:0000256" key="4">
    <source>
        <dbReference type="ARBA" id="ARBA00022989"/>
    </source>
</evidence>
<feature type="transmembrane region" description="Helical" evidence="6">
    <location>
        <begin position="482"/>
        <end position="506"/>
    </location>
</feature>
<reference evidence="9 11" key="1">
    <citation type="journal article" date="2019" name="Nat. Microbiol.">
        <title>Expanding anaerobic alkane metabolism in the domain of Archaea.</title>
        <authorList>
            <person name="Wang Y."/>
            <person name="Wegener G."/>
            <person name="Hou J."/>
            <person name="Wang F."/>
            <person name="Xiao X."/>
        </authorList>
    </citation>
    <scope>NUCLEOTIDE SEQUENCE [LARGE SCALE GENOMIC DNA]</scope>
    <source>
        <strain evidence="9">WYZ-LMO11</strain>
    </source>
</reference>
<proteinExistence type="predicted"/>
<dbReference type="PANTHER" id="PTHR30252:SF0">
    <property type="entry name" value="PEPTIDE TRANSPORTER CSTA"/>
    <property type="match status" value="1"/>
</dbReference>
<evidence type="ECO:0000256" key="3">
    <source>
        <dbReference type="ARBA" id="ARBA00022692"/>
    </source>
</evidence>
<feature type="transmembrane region" description="Helical" evidence="6">
    <location>
        <begin position="284"/>
        <end position="307"/>
    </location>
</feature>
<feature type="domain" description="CstA N-terminal" evidence="7">
    <location>
        <begin position="6"/>
        <end position="345"/>
    </location>
</feature>
<feature type="transmembrane region" description="Helical" evidence="6">
    <location>
        <begin position="6"/>
        <end position="23"/>
    </location>
</feature>
<feature type="transmembrane region" description="Helical" evidence="6">
    <location>
        <begin position="90"/>
        <end position="111"/>
    </location>
</feature>
<evidence type="ECO:0000256" key="1">
    <source>
        <dbReference type="ARBA" id="ARBA00004651"/>
    </source>
</evidence>
<keyword evidence="3 6" id="KW-0812">Transmembrane</keyword>
<dbReference type="PANTHER" id="PTHR30252">
    <property type="entry name" value="INNER MEMBRANE PEPTIDE TRANSPORTER"/>
    <property type="match status" value="1"/>
</dbReference>
<evidence type="ECO:0000256" key="6">
    <source>
        <dbReference type="SAM" id="Phobius"/>
    </source>
</evidence>
<dbReference type="Proteomes" id="UP000317265">
    <property type="component" value="Unassembled WGS sequence"/>
</dbReference>
<reference evidence="8 10" key="2">
    <citation type="journal article" date="2019" name="Nat. Microbiol.">
        <title>Wide diversity of methane and short-chain alkane metabolisms in uncultured archaea.</title>
        <authorList>
            <person name="Borrel G."/>
            <person name="Adam P.S."/>
            <person name="McKay L.J."/>
            <person name="Chen L.X."/>
            <person name="Sierra-Garcia I.N."/>
            <person name="Sieber C.M."/>
            <person name="Letourneur Q."/>
            <person name="Ghozlane A."/>
            <person name="Andersen G.L."/>
            <person name="Li W.J."/>
            <person name="Hallam S.J."/>
            <person name="Muyzer G."/>
            <person name="de Oliveira V.M."/>
            <person name="Inskeep W.P."/>
            <person name="Banfield J.F."/>
            <person name="Gribaldo S."/>
        </authorList>
    </citation>
    <scope>NUCLEOTIDE SEQUENCE [LARGE SCALE GENOMIC DNA]</scope>
    <source>
        <strain evidence="8">Verst-YHS</strain>
    </source>
</reference>
<dbReference type="Proteomes" id="UP000316080">
    <property type="component" value="Unassembled WGS sequence"/>
</dbReference>
<gene>
    <name evidence="9" type="ORF">DSO09_00415</name>
    <name evidence="8" type="ORF">EF809_00445</name>
</gene>
<protein>
    <recommendedName>
        <fullName evidence="7">CstA N-terminal domain-containing protein</fullName>
    </recommendedName>
</protein>
<feature type="transmembrane region" description="Helical" evidence="6">
    <location>
        <begin position="319"/>
        <end position="345"/>
    </location>
</feature>
<evidence type="ECO:0000259" key="7">
    <source>
        <dbReference type="Pfam" id="PF02554"/>
    </source>
</evidence>
<dbReference type="Pfam" id="PF02554">
    <property type="entry name" value="CstA"/>
    <property type="match status" value="1"/>
</dbReference>
<evidence type="ECO:0000313" key="10">
    <source>
        <dbReference type="Proteomes" id="UP000316080"/>
    </source>
</evidence>